<dbReference type="PANTHER" id="PTHR43481:SF4">
    <property type="entry name" value="GLYCEROL-1-PHOSPHATE PHOSPHOHYDROLASE 1-RELATED"/>
    <property type="match status" value="1"/>
</dbReference>
<dbReference type="Gene3D" id="1.10.150.240">
    <property type="entry name" value="Putative phosphatase, domain 2"/>
    <property type="match status" value="1"/>
</dbReference>
<accession>A0ABV8Q2G2</accession>
<dbReference type="Pfam" id="PF00702">
    <property type="entry name" value="Hydrolase"/>
    <property type="match status" value="1"/>
</dbReference>
<evidence type="ECO:0000313" key="2">
    <source>
        <dbReference type="Proteomes" id="UP001595900"/>
    </source>
</evidence>
<organism evidence="1 2">
    <name type="scientific">Gryllotalpicola reticulitermitis</name>
    <dbReference type="NCBI Taxonomy" id="1184153"/>
    <lineage>
        <taxon>Bacteria</taxon>
        <taxon>Bacillati</taxon>
        <taxon>Actinomycetota</taxon>
        <taxon>Actinomycetes</taxon>
        <taxon>Micrococcales</taxon>
        <taxon>Microbacteriaceae</taxon>
        <taxon>Gryllotalpicola</taxon>
    </lineage>
</organism>
<dbReference type="EMBL" id="JBHSCN010000003">
    <property type="protein sequence ID" value="MFC4242560.1"/>
    <property type="molecule type" value="Genomic_DNA"/>
</dbReference>
<dbReference type="SFLD" id="SFLDG01129">
    <property type="entry name" value="C1.5:_HAD__Beta-PGM__Phosphata"/>
    <property type="match status" value="1"/>
</dbReference>
<dbReference type="NCBIfam" id="TIGR01549">
    <property type="entry name" value="HAD-SF-IA-v1"/>
    <property type="match status" value="1"/>
</dbReference>
<dbReference type="InterPro" id="IPR036412">
    <property type="entry name" value="HAD-like_sf"/>
</dbReference>
<dbReference type="NCBIfam" id="TIGR01509">
    <property type="entry name" value="HAD-SF-IA-v3"/>
    <property type="match status" value="1"/>
</dbReference>
<proteinExistence type="predicted"/>
<protein>
    <submittedName>
        <fullName evidence="1">HAD-IA family hydrolase</fullName>
    </submittedName>
</protein>
<dbReference type="Gene3D" id="3.40.50.1000">
    <property type="entry name" value="HAD superfamily/HAD-like"/>
    <property type="match status" value="1"/>
</dbReference>
<dbReference type="InterPro" id="IPR051806">
    <property type="entry name" value="HAD-like_SPP"/>
</dbReference>
<comment type="caution">
    <text evidence="1">The sequence shown here is derived from an EMBL/GenBank/DDBJ whole genome shotgun (WGS) entry which is preliminary data.</text>
</comment>
<reference evidence="2" key="1">
    <citation type="journal article" date="2019" name="Int. J. Syst. Evol. Microbiol.">
        <title>The Global Catalogue of Microorganisms (GCM) 10K type strain sequencing project: providing services to taxonomists for standard genome sequencing and annotation.</title>
        <authorList>
            <consortium name="The Broad Institute Genomics Platform"/>
            <consortium name="The Broad Institute Genome Sequencing Center for Infectious Disease"/>
            <person name="Wu L."/>
            <person name="Ma J."/>
        </authorList>
    </citation>
    <scope>NUCLEOTIDE SEQUENCE [LARGE SCALE GENOMIC DNA]</scope>
    <source>
        <strain evidence="2">CGMCC 1.10363</strain>
    </source>
</reference>
<dbReference type="GO" id="GO:0016787">
    <property type="term" value="F:hydrolase activity"/>
    <property type="evidence" value="ECO:0007669"/>
    <property type="project" value="UniProtKB-KW"/>
</dbReference>
<dbReference type="PANTHER" id="PTHR43481">
    <property type="entry name" value="FRUCTOSE-1-PHOSPHATE PHOSPHATASE"/>
    <property type="match status" value="1"/>
</dbReference>
<dbReference type="Proteomes" id="UP001595900">
    <property type="component" value="Unassembled WGS sequence"/>
</dbReference>
<keyword evidence="1" id="KW-0378">Hydrolase</keyword>
<sequence length="231" mass="23995">MTEAVPRGEAPGRVAGGRGEYVADAVLFDMDGTLVDSTAIVEAAWGRFADRFGLNVETILAYSHGRQTLDTACAFAPEGADPDEAAADLHEWELVHTEGIIEVHGAAALVRALRGARVAVVTSAPRDLAVLRLRAAGIDVPDVLVCAEDVTAGKPDPAGYLLAASALGVTADRCIVFEDADAGIRAALASGAQTIVVGDVHSEATRPLDRVRDFSAISVGLDADGTVRLRL</sequence>
<dbReference type="SUPFAM" id="SSF56784">
    <property type="entry name" value="HAD-like"/>
    <property type="match status" value="1"/>
</dbReference>
<name>A0ABV8Q2G2_9MICO</name>
<dbReference type="InterPro" id="IPR023214">
    <property type="entry name" value="HAD_sf"/>
</dbReference>
<dbReference type="InterPro" id="IPR023198">
    <property type="entry name" value="PGP-like_dom2"/>
</dbReference>
<dbReference type="InterPro" id="IPR006439">
    <property type="entry name" value="HAD-SF_hydro_IA"/>
</dbReference>
<gene>
    <name evidence="1" type="ORF">ACFOYW_04170</name>
</gene>
<dbReference type="SFLD" id="SFLDS00003">
    <property type="entry name" value="Haloacid_Dehalogenase"/>
    <property type="match status" value="1"/>
</dbReference>
<evidence type="ECO:0000313" key="1">
    <source>
        <dbReference type="EMBL" id="MFC4242560.1"/>
    </source>
</evidence>
<keyword evidence="2" id="KW-1185">Reference proteome</keyword>
<dbReference type="RefSeq" id="WP_390227425.1">
    <property type="nucleotide sequence ID" value="NZ_JBHSCN010000003.1"/>
</dbReference>